<dbReference type="GO" id="GO:0004175">
    <property type="term" value="F:endopeptidase activity"/>
    <property type="evidence" value="ECO:0007669"/>
    <property type="project" value="UniProtKB-ARBA"/>
</dbReference>
<dbReference type="Proteomes" id="UP000216207">
    <property type="component" value="Unassembled WGS sequence"/>
</dbReference>
<gene>
    <name evidence="3" type="ORF">CHH72_20335</name>
</gene>
<organism evidence="3 4">
    <name type="scientific">Shouchella clausii</name>
    <name type="common">Alkalihalobacillus clausii</name>
    <dbReference type="NCBI Taxonomy" id="79880"/>
    <lineage>
        <taxon>Bacteria</taxon>
        <taxon>Bacillati</taxon>
        <taxon>Bacillota</taxon>
        <taxon>Bacilli</taxon>
        <taxon>Bacillales</taxon>
        <taxon>Bacillaceae</taxon>
        <taxon>Shouchella</taxon>
    </lineage>
</organism>
<feature type="transmembrane region" description="Helical" evidence="1">
    <location>
        <begin position="173"/>
        <end position="191"/>
    </location>
</feature>
<sequence>MNKKKLIVFICILFGISFGTGAVFLLSGAYKNPLVFQLFAMVYMLFPFVSAVITQKAVFKQPLAPALLLKGRFSLWWVLAAFLPFFLVSATLLVALVFPGTSLSLTMEAYYAAMDENTRNATEAAFEALPFHPLWMMAINAVLAGITLNALFAFGEETAWRGLLLTELKSLGFWKASFAIGLLWGPWHAPLTLAGHNYPSTPLLGILMMTVFCMLLSPLLCFITIKAKTIYPAAFFHGVMNATAGIGLILVAGGNPELINGITGVAGFIVLGCINLVLYFCTRKTINQSFADSVSR</sequence>
<feature type="transmembrane region" description="Helical" evidence="1">
    <location>
        <begin position="34"/>
        <end position="54"/>
    </location>
</feature>
<feature type="transmembrane region" description="Helical" evidence="1">
    <location>
        <begin position="7"/>
        <end position="28"/>
    </location>
</feature>
<feature type="transmembrane region" description="Helical" evidence="1">
    <location>
        <begin position="230"/>
        <end position="252"/>
    </location>
</feature>
<proteinExistence type="predicted"/>
<protein>
    <recommendedName>
        <fullName evidence="2">CAAX prenyl protease 2/Lysostaphin resistance protein A-like domain-containing protein</fullName>
    </recommendedName>
</protein>
<keyword evidence="1" id="KW-1133">Transmembrane helix</keyword>
<dbReference type="Pfam" id="PF02517">
    <property type="entry name" value="Rce1-like"/>
    <property type="match status" value="1"/>
</dbReference>
<keyword evidence="1" id="KW-0472">Membrane</keyword>
<feature type="transmembrane region" description="Helical" evidence="1">
    <location>
        <begin position="75"/>
        <end position="98"/>
    </location>
</feature>
<dbReference type="GO" id="GO:0080120">
    <property type="term" value="P:CAAX-box protein maturation"/>
    <property type="evidence" value="ECO:0007669"/>
    <property type="project" value="UniProtKB-ARBA"/>
</dbReference>
<evidence type="ECO:0000313" key="4">
    <source>
        <dbReference type="Proteomes" id="UP000216207"/>
    </source>
</evidence>
<keyword evidence="1" id="KW-0812">Transmembrane</keyword>
<dbReference type="PANTHER" id="PTHR35797:SF1">
    <property type="entry name" value="PROTEASE"/>
    <property type="match status" value="1"/>
</dbReference>
<feature type="transmembrane region" description="Helical" evidence="1">
    <location>
        <begin position="203"/>
        <end position="223"/>
    </location>
</feature>
<feature type="transmembrane region" description="Helical" evidence="1">
    <location>
        <begin position="134"/>
        <end position="152"/>
    </location>
</feature>
<dbReference type="InterPro" id="IPR003675">
    <property type="entry name" value="Rce1/LyrA-like_dom"/>
</dbReference>
<accession>A0A268NVC2</accession>
<evidence type="ECO:0000259" key="2">
    <source>
        <dbReference type="Pfam" id="PF02517"/>
    </source>
</evidence>
<dbReference type="RefSeq" id="WP_095327332.1">
    <property type="nucleotide sequence ID" value="NZ_NPCC01000043.1"/>
</dbReference>
<name>A0A268NVC2_SHOCL</name>
<evidence type="ECO:0000256" key="1">
    <source>
        <dbReference type="SAM" id="Phobius"/>
    </source>
</evidence>
<dbReference type="InterPro" id="IPR042150">
    <property type="entry name" value="MmRce1-like"/>
</dbReference>
<comment type="caution">
    <text evidence="3">The sequence shown here is derived from an EMBL/GenBank/DDBJ whole genome shotgun (WGS) entry which is preliminary data.</text>
</comment>
<reference evidence="3 4" key="1">
    <citation type="submission" date="2017-07" db="EMBL/GenBank/DDBJ databases">
        <title>Isolation and whole genome analysis of endospore-forming bacteria from heroin.</title>
        <authorList>
            <person name="Kalinowski J."/>
            <person name="Ahrens B."/>
            <person name="Al-Dilaimi A."/>
            <person name="Winkler A."/>
            <person name="Wibberg D."/>
            <person name="Schleenbecker U."/>
            <person name="Ruckert C."/>
            <person name="Wolfel R."/>
            <person name="Grass G."/>
        </authorList>
    </citation>
    <scope>NUCLEOTIDE SEQUENCE [LARGE SCALE GENOMIC DNA]</scope>
    <source>
        <strain evidence="3 4">7539</strain>
    </source>
</reference>
<dbReference type="PANTHER" id="PTHR35797">
    <property type="entry name" value="PROTEASE-RELATED"/>
    <property type="match status" value="1"/>
</dbReference>
<dbReference type="AlphaFoldDB" id="A0A268NVC2"/>
<feature type="transmembrane region" description="Helical" evidence="1">
    <location>
        <begin position="258"/>
        <end position="281"/>
    </location>
</feature>
<dbReference type="EMBL" id="NPCC01000043">
    <property type="protein sequence ID" value="PAE86995.1"/>
    <property type="molecule type" value="Genomic_DNA"/>
</dbReference>
<evidence type="ECO:0000313" key="3">
    <source>
        <dbReference type="EMBL" id="PAE86995.1"/>
    </source>
</evidence>
<feature type="domain" description="CAAX prenyl protease 2/Lysostaphin resistance protein A-like" evidence="2">
    <location>
        <begin position="133"/>
        <end position="242"/>
    </location>
</feature>